<evidence type="ECO:0000256" key="7">
    <source>
        <dbReference type="ARBA" id="ARBA00022691"/>
    </source>
</evidence>
<dbReference type="AlphaFoldDB" id="A0A8J8SHS6"/>
<evidence type="ECO:0000256" key="9">
    <source>
        <dbReference type="ARBA" id="ARBA00022898"/>
    </source>
</evidence>
<dbReference type="InterPro" id="IPR015424">
    <property type="entry name" value="PyrdxlP-dep_Trfase"/>
</dbReference>
<evidence type="ECO:0000256" key="1">
    <source>
        <dbReference type="ARBA" id="ARBA00001933"/>
    </source>
</evidence>
<dbReference type="InterPro" id="IPR005814">
    <property type="entry name" value="Aminotrans_3"/>
</dbReference>
<keyword evidence="6 11" id="KW-0808">Transferase</keyword>
<dbReference type="PROSITE" id="PS00600">
    <property type="entry name" value="AA_TRANSFER_CLASS_3"/>
    <property type="match status" value="1"/>
</dbReference>
<dbReference type="SUPFAM" id="SSF53383">
    <property type="entry name" value="PLP-dependent transferases"/>
    <property type="match status" value="1"/>
</dbReference>
<accession>A0A8J8SHS6</accession>
<dbReference type="GO" id="GO:0009102">
    <property type="term" value="P:biotin biosynthetic process"/>
    <property type="evidence" value="ECO:0007669"/>
    <property type="project" value="UniProtKB-UniRule"/>
</dbReference>
<dbReference type="InterPro" id="IPR015422">
    <property type="entry name" value="PyrdxlP-dep_Trfase_small"/>
</dbReference>
<evidence type="ECO:0000256" key="5">
    <source>
        <dbReference type="ARBA" id="ARBA00022576"/>
    </source>
</evidence>
<feature type="binding site" evidence="11">
    <location>
        <position position="148"/>
    </location>
    <ligand>
        <name>substrate</name>
    </ligand>
</feature>
<comment type="similarity">
    <text evidence="10 11">Belongs to the class-III pyridoxal-phosphate-dependent aminotransferase family. BioA subfamily.</text>
</comment>
<feature type="binding site" evidence="11">
    <location>
        <position position="414"/>
    </location>
    <ligand>
        <name>substrate</name>
    </ligand>
</feature>
<evidence type="ECO:0000256" key="4">
    <source>
        <dbReference type="ARBA" id="ARBA00022490"/>
    </source>
</evidence>
<dbReference type="EMBL" id="CP058649">
    <property type="protein sequence ID" value="QUI24175.1"/>
    <property type="molecule type" value="Genomic_DNA"/>
</dbReference>
<keyword evidence="13" id="KW-1185">Reference proteome</keyword>
<evidence type="ECO:0000256" key="3">
    <source>
        <dbReference type="ARBA" id="ARBA00011738"/>
    </source>
</evidence>
<dbReference type="Proteomes" id="UP000683246">
    <property type="component" value="Chromosome"/>
</dbReference>
<feature type="binding site" evidence="11">
    <location>
        <position position="254"/>
    </location>
    <ligand>
        <name>pyridoxal 5'-phosphate</name>
        <dbReference type="ChEBI" id="CHEBI:597326"/>
    </ligand>
</feature>
<dbReference type="GO" id="GO:0004015">
    <property type="term" value="F:adenosylmethionine-8-amino-7-oxononanoate transaminase activity"/>
    <property type="evidence" value="ECO:0007669"/>
    <property type="project" value="UniProtKB-UniRule"/>
</dbReference>
<proteinExistence type="inferred from homology"/>
<feature type="binding site" evidence="11">
    <location>
        <begin position="115"/>
        <end position="116"/>
    </location>
    <ligand>
        <name>pyridoxal 5'-phosphate</name>
        <dbReference type="ChEBI" id="CHEBI:597326"/>
    </ligand>
</feature>
<evidence type="ECO:0000256" key="8">
    <source>
        <dbReference type="ARBA" id="ARBA00022756"/>
    </source>
</evidence>
<protein>
    <recommendedName>
        <fullName evidence="11">Adenosylmethionine-8-amino-7-oxononanoate aminotransferase</fullName>
        <ecNumber evidence="11">2.6.1.62</ecNumber>
    </recommendedName>
    <alternativeName>
        <fullName evidence="11">7,8-diamino-pelargonic acid aminotransferase</fullName>
        <shortName evidence="11">DAPA AT</shortName>
        <shortName evidence="11">DAPA aminotransferase</shortName>
    </alternativeName>
    <alternativeName>
        <fullName evidence="11">7,8-diaminononanoate synthase</fullName>
        <shortName evidence="11">DANS</shortName>
    </alternativeName>
    <alternativeName>
        <fullName evidence="11">Diaminopelargonic acid synthase</fullName>
    </alternativeName>
</protein>
<feature type="binding site" evidence="11">
    <location>
        <position position="55"/>
    </location>
    <ligand>
        <name>substrate</name>
    </ligand>
</feature>
<feature type="binding site" evidence="11">
    <location>
        <position position="318"/>
    </location>
    <ligand>
        <name>substrate</name>
    </ligand>
</feature>
<feature type="modified residue" description="N6-(pyridoxal phosphate)lysine" evidence="11">
    <location>
        <position position="283"/>
    </location>
</feature>
<dbReference type="InterPro" id="IPR049704">
    <property type="entry name" value="Aminotrans_3_PPA_site"/>
</dbReference>
<reference evidence="12" key="1">
    <citation type="submission" date="2020-07" db="EMBL/GenBank/DDBJ databases">
        <title>Vallitalea pronyensis genome.</title>
        <authorList>
            <person name="Postec A."/>
        </authorList>
    </citation>
    <scope>NUCLEOTIDE SEQUENCE</scope>
    <source>
        <strain evidence="12">FatNI3</strain>
    </source>
</reference>
<dbReference type="PIRSF" id="PIRSF000521">
    <property type="entry name" value="Transaminase_4ab_Lys_Orn"/>
    <property type="match status" value="1"/>
</dbReference>
<keyword evidence="8 11" id="KW-0093">Biotin biosynthesis</keyword>
<dbReference type="PANTHER" id="PTHR42684:SF17">
    <property type="entry name" value="ADENOSYLMETHIONINE-8-AMINO-7-OXONONANOATE AMINOTRANSFERASE"/>
    <property type="match status" value="1"/>
</dbReference>
<comment type="catalytic activity">
    <reaction evidence="11">
        <text>(8S)-8-amino-7-oxononanoate + S-adenosyl-L-methionine = S-adenosyl-4-methylsulfanyl-2-oxobutanoate + (7R,8S)-7,8-diammoniononanoate</text>
        <dbReference type="Rhea" id="RHEA:16861"/>
        <dbReference type="ChEBI" id="CHEBI:16490"/>
        <dbReference type="ChEBI" id="CHEBI:59789"/>
        <dbReference type="ChEBI" id="CHEBI:149468"/>
        <dbReference type="ChEBI" id="CHEBI:149469"/>
        <dbReference type="EC" id="2.6.1.62"/>
    </reaction>
</comment>
<comment type="pathway">
    <text evidence="11">Cofactor biosynthesis; biotin biosynthesis; 7,8-diaminononanoate from 8-amino-7-oxononanoate (SAM route): step 1/1.</text>
</comment>
<evidence type="ECO:0000256" key="2">
    <source>
        <dbReference type="ARBA" id="ARBA00004496"/>
    </source>
</evidence>
<dbReference type="InterPro" id="IPR005815">
    <property type="entry name" value="BioA"/>
</dbReference>
<evidence type="ECO:0000256" key="11">
    <source>
        <dbReference type="HAMAP-Rule" id="MF_00834"/>
    </source>
</evidence>
<dbReference type="NCBIfam" id="TIGR00508">
    <property type="entry name" value="bioA"/>
    <property type="match status" value="1"/>
</dbReference>
<comment type="function">
    <text evidence="11">Catalyzes the transfer of the alpha-amino group from S-adenosyl-L-methionine (SAM) to 7-keto-8-aminopelargonic acid (KAPA) to form 7,8-diaminopelargonic acid (DAPA). It is the only aminotransferase known to utilize SAM as an amino donor.</text>
</comment>
<dbReference type="GO" id="GO:0005737">
    <property type="term" value="C:cytoplasm"/>
    <property type="evidence" value="ECO:0007669"/>
    <property type="project" value="UniProtKB-SubCell"/>
</dbReference>
<keyword evidence="4 11" id="KW-0963">Cytoplasm</keyword>
<evidence type="ECO:0000256" key="6">
    <source>
        <dbReference type="ARBA" id="ARBA00022679"/>
    </source>
</evidence>
<evidence type="ECO:0000256" key="10">
    <source>
        <dbReference type="ARBA" id="ARBA00060970"/>
    </source>
</evidence>
<comment type="cofactor">
    <cofactor evidence="1 11">
        <name>pyridoxal 5'-phosphate</name>
        <dbReference type="ChEBI" id="CHEBI:597326"/>
    </cofactor>
</comment>
<gene>
    <name evidence="11 12" type="primary">bioA</name>
    <name evidence="12" type="ORF">HZI73_18585</name>
</gene>
<keyword evidence="5 11" id="KW-0032">Aminotransferase</keyword>
<dbReference type="KEGG" id="vpy:HZI73_18585"/>
<dbReference type="RefSeq" id="WP_212694868.1">
    <property type="nucleotide sequence ID" value="NZ_CP058649.1"/>
</dbReference>
<organism evidence="12 13">
    <name type="scientific">Vallitalea pronyensis</name>
    <dbReference type="NCBI Taxonomy" id="1348613"/>
    <lineage>
        <taxon>Bacteria</taxon>
        <taxon>Bacillati</taxon>
        <taxon>Bacillota</taxon>
        <taxon>Clostridia</taxon>
        <taxon>Lachnospirales</taxon>
        <taxon>Vallitaleaceae</taxon>
        <taxon>Vallitalea</taxon>
    </lineage>
</organism>
<sequence>MNKEALIQMDLDNIWHPCSQMKDYETFDPIIIKKGKGVYLEDIDGNRYIDAVSSWWVNLFGHCHKRIGDVLAQQANTLEHTIFVNFTHEPAIALSERILKVAPQGLEKIFFGDNGSSAVEIALKLSFQYHQQAGRTQKKKFMALTDAYHGETLAALAVSGCELYNAVYKPILMDVERVQGPDCYRCQWGLQRETCKGECIAHVEEIMASHHEEITAIIIEPLIQCAAGMKMYSPIYLKKLRGLCHQYDIHMIADEIAVGFGRTGEMFACDHAGITPDFMCVSKGLTAGYMPLSLVLMTNKIYEGFYDDYTTLKAFLHSHSYSGNPLGCAIAVETLKIFEEEQVIEKNRETAAYMKEKAIKMLQHIPQVGDIRFMGMVGAIELVKDRNTKEPFDWKQRVGYEIYRIAVSKGVLLRPLGNIIYFMPPYVIAKFEIDYMIQVAKESIELYFRRNKP</sequence>
<comment type="subcellular location">
    <subcellularLocation>
        <location evidence="2 11">Cytoplasm</location>
    </subcellularLocation>
</comment>
<dbReference type="UniPathway" id="UPA00078">
    <property type="reaction ID" value="UER00160"/>
</dbReference>
<dbReference type="HAMAP" id="MF_00834">
    <property type="entry name" value="BioA"/>
    <property type="match status" value="1"/>
</dbReference>
<dbReference type="Pfam" id="PF00202">
    <property type="entry name" value="Aminotran_3"/>
    <property type="match status" value="1"/>
</dbReference>
<keyword evidence="9 11" id="KW-0663">Pyridoxal phosphate</keyword>
<feature type="binding site" evidence="11">
    <location>
        <begin position="319"/>
        <end position="320"/>
    </location>
    <ligand>
        <name>pyridoxal 5'-phosphate</name>
        <dbReference type="ChEBI" id="CHEBI:597326"/>
    </ligand>
</feature>
<dbReference type="EC" id="2.6.1.62" evidence="11"/>
<dbReference type="GO" id="GO:0030170">
    <property type="term" value="F:pyridoxal phosphate binding"/>
    <property type="evidence" value="ECO:0007669"/>
    <property type="project" value="UniProtKB-UniRule"/>
</dbReference>
<dbReference type="InterPro" id="IPR015421">
    <property type="entry name" value="PyrdxlP-dep_Trfase_major"/>
</dbReference>
<evidence type="ECO:0000313" key="13">
    <source>
        <dbReference type="Proteomes" id="UP000683246"/>
    </source>
</evidence>
<dbReference type="PANTHER" id="PTHR42684">
    <property type="entry name" value="ADENOSYLMETHIONINE-8-AMINO-7-OXONONANOATE AMINOTRANSFERASE"/>
    <property type="match status" value="1"/>
</dbReference>
<name>A0A8J8SHS6_9FIRM</name>
<dbReference type="NCBIfam" id="NF004624">
    <property type="entry name" value="PRK05964.1"/>
    <property type="match status" value="1"/>
</dbReference>
<keyword evidence="7 11" id="KW-0949">S-adenosyl-L-methionine</keyword>
<feature type="binding site" evidence="11">
    <location>
        <position position="283"/>
    </location>
    <ligand>
        <name>substrate</name>
    </ligand>
</feature>
<feature type="site" description="Participates in the substrate recognition with KAPA and in a stacking interaction with the adenine ring of SAM" evidence="11">
    <location>
        <position position="18"/>
    </location>
</feature>
<evidence type="ECO:0000313" key="12">
    <source>
        <dbReference type="EMBL" id="QUI24175.1"/>
    </source>
</evidence>
<dbReference type="CDD" id="cd00610">
    <property type="entry name" value="OAT_like"/>
    <property type="match status" value="1"/>
</dbReference>
<comment type="subunit">
    <text evidence="3 11">Homodimer.</text>
</comment>
<dbReference type="Gene3D" id="3.40.640.10">
    <property type="entry name" value="Type I PLP-dependent aspartate aminotransferase-like (Major domain)"/>
    <property type="match status" value="1"/>
</dbReference>
<dbReference type="Gene3D" id="3.90.1150.10">
    <property type="entry name" value="Aspartate Aminotransferase, domain 1"/>
    <property type="match status" value="1"/>
</dbReference>
<dbReference type="FunFam" id="3.40.640.10:FF:000078">
    <property type="entry name" value="Adenosylmethionine-8-amino-7-oxononanoate aminotransferase"/>
    <property type="match status" value="1"/>
</dbReference>